<gene>
    <name evidence="2" type="primary">K0116D04.15</name>
</gene>
<feature type="compositionally biased region" description="Basic and acidic residues" evidence="1">
    <location>
        <begin position="97"/>
        <end position="113"/>
    </location>
</feature>
<feature type="region of interest" description="Disordered" evidence="1">
    <location>
        <begin position="77"/>
        <end position="136"/>
    </location>
</feature>
<keyword evidence="2" id="KW-0032">Aminotransferase</keyword>
<feature type="compositionally biased region" description="Basic residues" evidence="1">
    <location>
        <begin position="114"/>
        <end position="124"/>
    </location>
</feature>
<feature type="compositionally biased region" description="Basic and acidic residues" evidence="1">
    <location>
        <begin position="208"/>
        <end position="222"/>
    </location>
</feature>
<name>C8TFB6_ORYSI</name>
<dbReference type="GO" id="GO:0008483">
    <property type="term" value="F:transaminase activity"/>
    <property type="evidence" value="ECO:0007669"/>
    <property type="project" value="UniProtKB-KW"/>
</dbReference>
<evidence type="ECO:0000256" key="1">
    <source>
        <dbReference type="SAM" id="MobiDB-lite"/>
    </source>
</evidence>
<protein>
    <submittedName>
        <fullName evidence="2">Aminotransferase-like</fullName>
    </submittedName>
</protein>
<proteinExistence type="predicted"/>
<dbReference type="AlphaFoldDB" id="C8TFB6"/>
<organism evidence="2">
    <name type="scientific">Oryza sativa subsp. indica</name>
    <name type="common">Rice</name>
    <dbReference type="NCBI Taxonomy" id="39946"/>
    <lineage>
        <taxon>Eukaryota</taxon>
        <taxon>Viridiplantae</taxon>
        <taxon>Streptophyta</taxon>
        <taxon>Embryophyta</taxon>
        <taxon>Tracheophyta</taxon>
        <taxon>Spermatophyta</taxon>
        <taxon>Magnoliopsida</taxon>
        <taxon>Liliopsida</taxon>
        <taxon>Poales</taxon>
        <taxon>Poaceae</taxon>
        <taxon>BOP clade</taxon>
        <taxon>Oryzoideae</taxon>
        <taxon>Oryzeae</taxon>
        <taxon>Oryzinae</taxon>
        <taxon>Oryza</taxon>
        <taxon>Oryza sativa</taxon>
    </lineage>
</organism>
<dbReference type="PANTHER" id="PTHR33067">
    <property type="entry name" value="RNA-DIRECTED DNA POLYMERASE-RELATED"/>
    <property type="match status" value="1"/>
</dbReference>
<reference evidence="2" key="1">
    <citation type="journal article" date="2009" name="Plant J.">
        <title>Comparative analysis of complete orthologous centromeres from two subspecies of rice reveals rapid variation of centromere organization and structure.</title>
        <authorList>
            <person name="Wu J."/>
            <person name="Fujisawa M."/>
            <person name="Tian Z."/>
            <person name="Yamagata H."/>
            <person name="Kamiya K."/>
            <person name="Shibata M."/>
            <person name="Hosokawa S."/>
            <person name="Ito Y."/>
            <person name="Hamada M."/>
            <person name="Katagiri S."/>
            <person name="Kurita K."/>
            <person name="Yamamoto M."/>
            <person name="Kikuta A."/>
            <person name="Machita K."/>
            <person name="Karasawa W."/>
            <person name="Kanamori H."/>
            <person name="Namiki N."/>
            <person name="Mizuno H."/>
            <person name="Ma J."/>
            <person name="Sasaki T."/>
            <person name="Matsumoto T."/>
        </authorList>
    </citation>
    <scope>NUCLEOTIDE SEQUENCE</scope>
</reference>
<feature type="region of interest" description="Disordered" evidence="1">
    <location>
        <begin position="156"/>
        <end position="224"/>
    </location>
</feature>
<keyword evidence="2" id="KW-0808">Transferase</keyword>
<dbReference type="InterPro" id="IPR021109">
    <property type="entry name" value="Peptidase_aspartic_dom_sf"/>
</dbReference>
<accession>C8TFB6</accession>
<sequence>MVSRLWDIVIWGYMLRMRGGPLMVTTQYRPPMGSIDNIELALIRSVTFHHWWVEWKKHLFHQSASMYMTTIFPDQIPQTTESSPPHDVFVASWSPRDPIETRRKRAKSSDAKSRPKRKASKKQKATAADDLLTIDPDVEECLDNEEMEEAIDEAAADVSETREGGQTPPADPPSLKNVQSPVKRHSPPRSPSPSRQESSKQTPSAGNDPDKTRETLKGKPTVDEQISQFIKFPKKKKGPGCPTINNAIGTLHFDQAQCDLGGSISVMPKVGIAEDIPVRVWGCFIPIDFVVLDMATDKDTTLILGCPFLSTADARINVEAEKM</sequence>
<evidence type="ECO:0000313" key="2">
    <source>
        <dbReference type="EMBL" id="BAI39838.1"/>
    </source>
</evidence>
<dbReference type="Gene3D" id="2.40.70.10">
    <property type="entry name" value="Acid Proteases"/>
    <property type="match status" value="1"/>
</dbReference>
<dbReference type="EMBL" id="AP009088">
    <property type="protein sequence ID" value="BAI39838.1"/>
    <property type="molecule type" value="Genomic_DNA"/>
</dbReference>